<dbReference type="AlphaFoldDB" id="A0A1H7YHU3"/>
<gene>
    <name evidence="3" type="primary">recD2</name>
    <name evidence="5" type="ORF">SAMN05216180_0012</name>
</gene>
<comment type="function">
    <text evidence="3">DNA-dependent ATPase and ATP-dependent 5'-3' DNA helicase. Has no activity on blunt DNA or DNA with 3'-overhangs, requires at least 10 bases of 5'-ssDNA for helicase activity.</text>
</comment>
<evidence type="ECO:0000256" key="3">
    <source>
        <dbReference type="HAMAP-Rule" id="MF_01488"/>
    </source>
</evidence>
<dbReference type="InterPro" id="IPR027785">
    <property type="entry name" value="UvrD-like_helicase_C"/>
</dbReference>
<dbReference type="SUPFAM" id="SSF52540">
    <property type="entry name" value="P-loop containing nucleoside triphosphate hydrolases"/>
    <property type="match status" value="1"/>
</dbReference>
<dbReference type="Gene3D" id="3.40.50.300">
    <property type="entry name" value="P-loop containing nucleotide triphosphate hydrolases"/>
    <property type="match status" value="2"/>
</dbReference>
<dbReference type="PANTHER" id="PTHR43788:SF6">
    <property type="entry name" value="DNA HELICASE B"/>
    <property type="match status" value="1"/>
</dbReference>
<comment type="similarity">
    <text evidence="3">Belongs to the RecD family. RecD2 subfamily.</text>
</comment>
<dbReference type="Pfam" id="PF23139">
    <property type="entry name" value="OB_YrrC"/>
    <property type="match status" value="1"/>
</dbReference>
<dbReference type="Gene3D" id="1.10.10.2220">
    <property type="match status" value="1"/>
</dbReference>
<evidence type="ECO:0000256" key="1">
    <source>
        <dbReference type="ARBA" id="ARBA00022741"/>
    </source>
</evidence>
<evidence type="ECO:0000259" key="4">
    <source>
        <dbReference type="SMART" id="SM00382"/>
    </source>
</evidence>
<dbReference type="CDD" id="cd18809">
    <property type="entry name" value="SF1_C_RecD"/>
    <property type="match status" value="1"/>
</dbReference>
<keyword evidence="3" id="KW-0347">Helicase</keyword>
<dbReference type="HAMAP" id="MF_01488">
    <property type="entry name" value="RecD2"/>
    <property type="match status" value="1"/>
</dbReference>
<dbReference type="NCBIfam" id="TIGR01448">
    <property type="entry name" value="recD_rel"/>
    <property type="match status" value="1"/>
</dbReference>
<name>A0A1H7YHU3_9FIRM</name>
<keyword evidence="6" id="KW-1185">Reference proteome</keyword>
<proteinExistence type="inferred from homology"/>
<dbReference type="EC" id="5.6.2.3" evidence="3"/>
<dbReference type="InterPro" id="IPR010994">
    <property type="entry name" value="RuvA_2-like"/>
</dbReference>
<keyword evidence="3" id="KW-0238">DNA-binding</keyword>
<comment type="catalytic activity">
    <reaction evidence="3">
        <text>ATP + H2O = ADP + phosphate + H(+)</text>
        <dbReference type="Rhea" id="RHEA:13065"/>
        <dbReference type="ChEBI" id="CHEBI:15377"/>
        <dbReference type="ChEBI" id="CHEBI:15378"/>
        <dbReference type="ChEBI" id="CHEBI:30616"/>
        <dbReference type="ChEBI" id="CHEBI:43474"/>
        <dbReference type="ChEBI" id="CHEBI:456216"/>
        <dbReference type="EC" id="5.6.2.3"/>
    </reaction>
</comment>
<keyword evidence="1 3" id="KW-0547">Nucleotide-binding</keyword>
<dbReference type="SMART" id="SM00382">
    <property type="entry name" value="AAA"/>
    <property type="match status" value="1"/>
</dbReference>
<dbReference type="InterPro" id="IPR006345">
    <property type="entry name" value="RecD2"/>
</dbReference>
<dbReference type="GO" id="GO:0016887">
    <property type="term" value="F:ATP hydrolysis activity"/>
    <property type="evidence" value="ECO:0007669"/>
    <property type="project" value="RHEA"/>
</dbReference>
<dbReference type="GO" id="GO:0009338">
    <property type="term" value="C:exodeoxyribonuclease V complex"/>
    <property type="evidence" value="ECO:0007669"/>
    <property type="project" value="TreeGrafter"/>
</dbReference>
<dbReference type="InterPro" id="IPR027417">
    <property type="entry name" value="P-loop_NTPase"/>
</dbReference>
<dbReference type="GO" id="GO:0006310">
    <property type="term" value="P:DNA recombination"/>
    <property type="evidence" value="ECO:0007669"/>
    <property type="project" value="InterPro"/>
</dbReference>
<dbReference type="Pfam" id="PF14520">
    <property type="entry name" value="HHH_5"/>
    <property type="match status" value="1"/>
</dbReference>
<organism evidence="5 6">
    <name type="scientific">Hydrogenoanaerobacterium saccharovorans</name>
    <dbReference type="NCBI Taxonomy" id="474960"/>
    <lineage>
        <taxon>Bacteria</taxon>
        <taxon>Bacillati</taxon>
        <taxon>Bacillota</taxon>
        <taxon>Clostridia</taxon>
        <taxon>Eubacteriales</taxon>
        <taxon>Oscillospiraceae</taxon>
        <taxon>Hydrogenoanaerobacterium</taxon>
    </lineage>
</organism>
<evidence type="ECO:0000313" key="6">
    <source>
        <dbReference type="Proteomes" id="UP000199158"/>
    </source>
</evidence>
<reference evidence="5 6" key="1">
    <citation type="submission" date="2016-10" db="EMBL/GenBank/DDBJ databases">
        <authorList>
            <person name="de Groot N.N."/>
        </authorList>
    </citation>
    <scope>NUCLEOTIDE SEQUENCE [LARGE SCALE GENOMIC DNA]</scope>
    <source>
        <strain evidence="5 6">CGMCC 1.5070</strain>
    </source>
</reference>
<dbReference type="Pfam" id="PF13538">
    <property type="entry name" value="UvrD_C_2"/>
    <property type="match status" value="1"/>
</dbReference>
<dbReference type="SUPFAM" id="SSF47781">
    <property type="entry name" value="RuvA domain 2-like"/>
    <property type="match status" value="1"/>
</dbReference>
<dbReference type="Pfam" id="PF13245">
    <property type="entry name" value="AAA_19"/>
    <property type="match status" value="1"/>
</dbReference>
<dbReference type="GO" id="GO:0003677">
    <property type="term" value="F:DNA binding"/>
    <property type="evidence" value="ECO:0007669"/>
    <property type="project" value="UniProtKB-UniRule"/>
</dbReference>
<feature type="binding site" evidence="3">
    <location>
        <begin position="349"/>
        <end position="353"/>
    </location>
    <ligand>
        <name>ATP</name>
        <dbReference type="ChEBI" id="CHEBI:30616"/>
    </ligand>
</feature>
<dbReference type="Pfam" id="PF18335">
    <property type="entry name" value="SH3_13"/>
    <property type="match status" value="1"/>
</dbReference>
<evidence type="ECO:0000313" key="5">
    <source>
        <dbReference type="EMBL" id="SEM44867.1"/>
    </source>
</evidence>
<dbReference type="Gene3D" id="1.10.150.20">
    <property type="entry name" value="5' to 3' exonuclease, C-terminal subdomain"/>
    <property type="match status" value="1"/>
</dbReference>
<dbReference type="GO" id="GO:0043139">
    <property type="term" value="F:5'-3' DNA helicase activity"/>
    <property type="evidence" value="ECO:0007669"/>
    <property type="project" value="UniProtKB-UniRule"/>
</dbReference>
<dbReference type="RefSeq" id="WP_092750422.1">
    <property type="nucleotide sequence ID" value="NZ_FOCG01000001.1"/>
</dbReference>
<keyword evidence="3" id="KW-0413">Isomerase</keyword>
<dbReference type="Pfam" id="PF14490">
    <property type="entry name" value="HHH_RecD2"/>
    <property type="match status" value="1"/>
</dbReference>
<accession>A0A1H7YHU3</accession>
<dbReference type="Proteomes" id="UP000199158">
    <property type="component" value="Unassembled WGS sequence"/>
</dbReference>
<evidence type="ECO:0000256" key="2">
    <source>
        <dbReference type="ARBA" id="ARBA00022840"/>
    </source>
</evidence>
<dbReference type="GO" id="GO:0005524">
    <property type="term" value="F:ATP binding"/>
    <property type="evidence" value="ECO:0007669"/>
    <property type="project" value="UniProtKB-UniRule"/>
</dbReference>
<dbReference type="EMBL" id="FOCG01000001">
    <property type="protein sequence ID" value="SEM44867.1"/>
    <property type="molecule type" value="Genomic_DNA"/>
</dbReference>
<protein>
    <recommendedName>
        <fullName evidence="3">ATP-dependent RecD2 DNA helicase</fullName>
        <ecNumber evidence="3">5.6.2.3</ecNumber>
    </recommendedName>
    <alternativeName>
        <fullName evidence="3">DNA 5'-3' helicase subunit RecD2</fullName>
    </alternativeName>
</protein>
<dbReference type="PANTHER" id="PTHR43788">
    <property type="entry name" value="DNA2/NAM7 HELICASE FAMILY MEMBER"/>
    <property type="match status" value="1"/>
</dbReference>
<sequence length="742" mass="83499">MKEQELEKLEGTVEYISFHSDDTGFTVLGLAVKNETELVTVVGEMVEISEGEQLSLLGEYIAHPTYGQQFRVSVCQKTLPATANAILKYLSSKSIKGIGPVLANRLVTHFGDTTLDIIEKSPDRLTEVKGISPRKAQEIAEDFKRIYGVRMVMMFLSKYNVHPSVCVRVWKKWGGASVEVLTENPYLLCNGDLGLAFVQADSIAMEMEFPMEHPHRICAALAFVLRHNLGNGHTCLPESNLIRISTELLGVDRALVEQCLFEQISSEELVALKTGSRTLIYLPELYCAERYISGRLIIARSAFESPDIDYSQQIDLLEQNLSIKYESLQRKAITAALNNGVFILTGGPGTGKTTTINAIIELFEQIGEKVLLAAPTGRAAKRMAEMTGREAKTIHRLLEVDFKAGDALTFKRNERNPLDAGVLIIDEMSMVDTLLFESLLRAMRLSCRLVMVGDADQLPSVGAGNVLRDIIDSDMLYTVHLQEIFRQAAQSLIVTNAHQIVRGEYPDLNVRDNDFFFMRGTSHQAITQTLVDLISRRLPKAYGFSPKWDIQVLSPTRKSELGTMELNRCLQQSLNPPEKGKNEFKFGGYIFREGDKVMQIRNNYDIVWDKEDGENGLGIFNGDIGEILQIDKSSRMMLLRFDDKQAEYSFDMANELELGYAITVHKSQGSEFEAVIIPLLHATRNLYYRNLLYTAVTRAKRLLILIGDENSVFYMVDNNKKMMRYTNLAQFLSEEQLIGEES</sequence>
<dbReference type="GO" id="GO:0017116">
    <property type="term" value="F:single-stranded DNA helicase activity"/>
    <property type="evidence" value="ECO:0007669"/>
    <property type="project" value="TreeGrafter"/>
</dbReference>
<feature type="domain" description="AAA+ ATPase" evidence="4">
    <location>
        <begin position="338"/>
        <end position="489"/>
    </location>
</feature>
<keyword evidence="3" id="KW-0378">Hydrolase</keyword>
<dbReference type="InterPro" id="IPR029493">
    <property type="entry name" value="RecD2-like_HHH"/>
</dbReference>
<dbReference type="InterPro" id="IPR041451">
    <property type="entry name" value="RecD2_SH13"/>
</dbReference>
<dbReference type="OrthoDB" id="9803432at2"/>
<keyword evidence="2 3" id="KW-0067">ATP-binding</keyword>
<dbReference type="InterPro" id="IPR050534">
    <property type="entry name" value="Coronavir_polyprotein_1ab"/>
</dbReference>
<dbReference type="InterPro" id="IPR003593">
    <property type="entry name" value="AAA+_ATPase"/>
</dbReference>
<dbReference type="STRING" id="474960.SAMN05216180_0012"/>
<dbReference type="CDD" id="cd17933">
    <property type="entry name" value="DEXSc_RecD-like"/>
    <property type="match status" value="1"/>
</dbReference>
<dbReference type="InterPro" id="IPR055446">
    <property type="entry name" value="RecD2_N_OB"/>
</dbReference>
<dbReference type="Gene3D" id="2.30.30.940">
    <property type="match status" value="1"/>
</dbReference>